<evidence type="ECO:0000313" key="3">
    <source>
        <dbReference type="Proteomes" id="UP001054252"/>
    </source>
</evidence>
<accession>A0AAV5KDV4</accession>
<dbReference type="Proteomes" id="UP001054252">
    <property type="component" value="Unassembled WGS sequence"/>
</dbReference>
<dbReference type="EMBL" id="BPVZ01000061">
    <property type="protein sequence ID" value="GKV22723.1"/>
    <property type="molecule type" value="Genomic_DNA"/>
</dbReference>
<evidence type="ECO:0000256" key="1">
    <source>
        <dbReference type="SAM" id="MobiDB-lite"/>
    </source>
</evidence>
<feature type="compositionally biased region" description="Polar residues" evidence="1">
    <location>
        <begin position="1"/>
        <end position="12"/>
    </location>
</feature>
<evidence type="ECO:0000313" key="2">
    <source>
        <dbReference type="EMBL" id="GKV22723.1"/>
    </source>
</evidence>
<proteinExistence type="predicted"/>
<gene>
    <name evidence="2" type="ORF">SLEP1_g32565</name>
</gene>
<reference evidence="2 3" key="1">
    <citation type="journal article" date="2021" name="Commun. Biol.">
        <title>The genome of Shorea leprosula (Dipterocarpaceae) highlights the ecological relevance of drought in aseasonal tropical rainforests.</title>
        <authorList>
            <person name="Ng K.K.S."/>
            <person name="Kobayashi M.J."/>
            <person name="Fawcett J.A."/>
            <person name="Hatakeyama M."/>
            <person name="Paape T."/>
            <person name="Ng C.H."/>
            <person name="Ang C.C."/>
            <person name="Tnah L.H."/>
            <person name="Lee C.T."/>
            <person name="Nishiyama T."/>
            <person name="Sese J."/>
            <person name="O'Brien M.J."/>
            <person name="Copetti D."/>
            <person name="Mohd Noor M.I."/>
            <person name="Ong R.C."/>
            <person name="Putra M."/>
            <person name="Sireger I.Z."/>
            <person name="Indrioko S."/>
            <person name="Kosugi Y."/>
            <person name="Izuno A."/>
            <person name="Isagi Y."/>
            <person name="Lee S.L."/>
            <person name="Shimizu K.K."/>
        </authorList>
    </citation>
    <scope>NUCLEOTIDE SEQUENCE [LARGE SCALE GENOMIC DNA]</scope>
    <source>
        <strain evidence="2">214</strain>
    </source>
</reference>
<feature type="region of interest" description="Disordered" evidence="1">
    <location>
        <begin position="1"/>
        <end position="46"/>
    </location>
</feature>
<comment type="caution">
    <text evidence="2">The sequence shown here is derived from an EMBL/GenBank/DDBJ whole genome shotgun (WGS) entry which is preliminary data.</text>
</comment>
<protein>
    <submittedName>
        <fullName evidence="2">Uncharacterized protein</fullName>
    </submittedName>
</protein>
<organism evidence="2 3">
    <name type="scientific">Rubroshorea leprosula</name>
    <dbReference type="NCBI Taxonomy" id="152421"/>
    <lineage>
        <taxon>Eukaryota</taxon>
        <taxon>Viridiplantae</taxon>
        <taxon>Streptophyta</taxon>
        <taxon>Embryophyta</taxon>
        <taxon>Tracheophyta</taxon>
        <taxon>Spermatophyta</taxon>
        <taxon>Magnoliopsida</taxon>
        <taxon>eudicotyledons</taxon>
        <taxon>Gunneridae</taxon>
        <taxon>Pentapetalae</taxon>
        <taxon>rosids</taxon>
        <taxon>malvids</taxon>
        <taxon>Malvales</taxon>
        <taxon>Dipterocarpaceae</taxon>
        <taxon>Rubroshorea</taxon>
    </lineage>
</organism>
<dbReference type="AlphaFoldDB" id="A0AAV5KDV4"/>
<sequence>MSGPATNFSTGTAPACTRTRRHGTIRGPAQSARSELALIKSQVQQN</sequence>
<name>A0AAV5KDV4_9ROSI</name>
<keyword evidence="3" id="KW-1185">Reference proteome</keyword>